<dbReference type="PANTHER" id="PTHR23501">
    <property type="entry name" value="MAJOR FACILITATOR SUPERFAMILY"/>
    <property type="match status" value="1"/>
</dbReference>
<evidence type="ECO:0000256" key="5">
    <source>
        <dbReference type="ARBA" id="ARBA00023136"/>
    </source>
</evidence>
<keyword evidence="5 6" id="KW-0472">Membrane</keyword>
<keyword evidence="3 6" id="KW-0812">Transmembrane</keyword>
<feature type="transmembrane region" description="Helical" evidence="6">
    <location>
        <begin position="339"/>
        <end position="357"/>
    </location>
</feature>
<feature type="transmembrane region" description="Helical" evidence="6">
    <location>
        <begin position="255"/>
        <end position="279"/>
    </location>
</feature>
<feature type="transmembrane region" description="Helical" evidence="6">
    <location>
        <begin position="156"/>
        <end position="176"/>
    </location>
</feature>
<name>A0ABR3RPS8_9PLEO</name>
<protein>
    <recommendedName>
        <fullName evidence="7">Major facilitator superfamily (MFS) profile domain-containing protein</fullName>
    </recommendedName>
</protein>
<dbReference type="InterPro" id="IPR020846">
    <property type="entry name" value="MFS_dom"/>
</dbReference>
<comment type="similarity">
    <text evidence="2">Belongs to the major facilitator superfamily. TCR/Tet family.</text>
</comment>
<evidence type="ECO:0000256" key="3">
    <source>
        <dbReference type="ARBA" id="ARBA00022692"/>
    </source>
</evidence>
<gene>
    <name evidence="8" type="ORF">SLS59_003044</name>
</gene>
<feature type="transmembrane region" description="Helical" evidence="6">
    <location>
        <begin position="299"/>
        <end position="319"/>
    </location>
</feature>
<reference evidence="8 9" key="1">
    <citation type="submission" date="2024-02" db="EMBL/GenBank/DDBJ databases">
        <title>De novo assembly and annotation of 12 fungi associated with fruit tree decline syndrome in Ontario, Canada.</title>
        <authorList>
            <person name="Sulman M."/>
            <person name="Ellouze W."/>
            <person name="Ilyukhin E."/>
        </authorList>
    </citation>
    <scope>NUCLEOTIDE SEQUENCE [LARGE SCALE GENOMIC DNA]</scope>
    <source>
        <strain evidence="8 9">M97-236</strain>
    </source>
</reference>
<feature type="transmembrane region" description="Helical" evidence="6">
    <location>
        <begin position="364"/>
        <end position="384"/>
    </location>
</feature>
<keyword evidence="4 6" id="KW-1133">Transmembrane helix</keyword>
<dbReference type="InterPro" id="IPR036259">
    <property type="entry name" value="MFS_trans_sf"/>
</dbReference>
<dbReference type="Pfam" id="PF07690">
    <property type="entry name" value="MFS_1"/>
    <property type="match status" value="1"/>
</dbReference>
<dbReference type="EMBL" id="JAKIXB020000008">
    <property type="protein sequence ID" value="KAL1605922.1"/>
    <property type="molecule type" value="Genomic_DNA"/>
</dbReference>
<evidence type="ECO:0000256" key="1">
    <source>
        <dbReference type="ARBA" id="ARBA00004141"/>
    </source>
</evidence>
<evidence type="ECO:0000259" key="7">
    <source>
        <dbReference type="PROSITE" id="PS50850"/>
    </source>
</evidence>
<evidence type="ECO:0000313" key="9">
    <source>
        <dbReference type="Proteomes" id="UP001521222"/>
    </source>
</evidence>
<evidence type="ECO:0000256" key="2">
    <source>
        <dbReference type="ARBA" id="ARBA00007520"/>
    </source>
</evidence>
<feature type="domain" description="Major facilitator superfamily (MFS) profile" evidence="7">
    <location>
        <begin position="33"/>
        <end position="529"/>
    </location>
</feature>
<feature type="transmembrane region" description="Helical" evidence="6">
    <location>
        <begin position="188"/>
        <end position="207"/>
    </location>
</feature>
<keyword evidence="9" id="KW-1185">Reference proteome</keyword>
<feature type="transmembrane region" description="Helical" evidence="6">
    <location>
        <begin position="228"/>
        <end position="249"/>
    </location>
</feature>
<dbReference type="InterPro" id="IPR011701">
    <property type="entry name" value="MFS"/>
</dbReference>
<dbReference type="CDD" id="cd17502">
    <property type="entry name" value="MFS_Azr1_MDR_like"/>
    <property type="match status" value="1"/>
</dbReference>
<dbReference type="Proteomes" id="UP001521222">
    <property type="component" value="Unassembled WGS sequence"/>
</dbReference>
<evidence type="ECO:0000256" key="4">
    <source>
        <dbReference type="ARBA" id="ARBA00022989"/>
    </source>
</evidence>
<dbReference type="SUPFAM" id="SSF103473">
    <property type="entry name" value="MFS general substrate transporter"/>
    <property type="match status" value="1"/>
</dbReference>
<feature type="transmembrane region" description="Helical" evidence="6">
    <location>
        <begin position="123"/>
        <end position="144"/>
    </location>
</feature>
<evidence type="ECO:0000313" key="8">
    <source>
        <dbReference type="EMBL" id="KAL1605922.1"/>
    </source>
</evidence>
<feature type="transmembrane region" description="Helical" evidence="6">
    <location>
        <begin position="30"/>
        <end position="56"/>
    </location>
</feature>
<proteinExistence type="inferred from homology"/>
<feature type="transmembrane region" description="Helical" evidence="6">
    <location>
        <begin position="506"/>
        <end position="526"/>
    </location>
</feature>
<accession>A0ABR3RPS8</accession>
<dbReference type="PANTHER" id="PTHR23501:SF193">
    <property type="entry name" value="MULTIDRUG TRANSPORTER, PUTATIVE (AFU_ORTHOLOGUE AFUA_8G00940)-RELATED"/>
    <property type="match status" value="1"/>
</dbReference>
<sequence>MASPADMKEANHQVGSPDRKERQYLEGLRLIIILGSLTLVSFLVLLDMSILGTAIPRITTDFNALPDVGWYIGAYNLASYAKAIHPRLSQDADLGQYTYLTFALLFELGSLICGLATSSPMFICGRVVAGLGAAGLFNGAFTIVSSAVPLDKSPMYTGILAGFSQLGIVAGPLIGGVLTERVSWRWCFYINLPLGGAAAALFVLVNVPEIIQKERVSVDLVKRVLPELDLIGFALFAPAAVMFLMALQFGSGNTYAWNSAVIIGLLCGAGVVALVFVAWEARAGDRAMIPGGMLQRQTIWTSCVFGSTLMCCSIIASNWLPTYFQAVKGEGPTLSGVHILPSILSALLFTVVSGAGIGKLGYYLPWGIFCGVFTATGAGLVSMWTPTTSVARWIGYQIVFGAGRGAGMQVPIVAVQNAVASAEIPVAMATLIFFQNFSTSIAGVVSNTIFAQTLAAEIPKHAPHISPAAALAAGSGASAVRDVVPTGHEDELDGLLRAYAYSLRNVFYFLAGLAVLATAVSLGLGWKDVRKKELQTTKRSDEM</sequence>
<dbReference type="PROSITE" id="PS50850">
    <property type="entry name" value="MFS"/>
    <property type="match status" value="1"/>
</dbReference>
<dbReference type="Gene3D" id="1.20.1250.20">
    <property type="entry name" value="MFS general substrate transporter like domains"/>
    <property type="match status" value="1"/>
</dbReference>
<organism evidence="8 9">
    <name type="scientific">Nothophoma quercina</name>
    <dbReference type="NCBI Taxonomy" id="749835"/>
    <lineage>
        <taxon>Eukaryota</taxon>
        <taxon>Fungi</taxon>
        <taxon>Dikarya</taxon>
        <taxon>Ascomycota</taxon>
        <taxon>Pezizomycotina</taxon>
        <taxon>Dothideomycetes</taxon>
        <taxon>Pleosporomycetidae</taxon>
        <taxon>Pleosporales</taxon>
        <taxon>Pleosporineae</taxon>
        <taxon>Didymellaceae</taxon>
        <taxon>Nothophoma</taxon>
    </lineage>
</organism>
<comment type="caution">
    <text evidence="8">The sequence shown here is derived from an EMBL/GenBank/DDBJ whole genome shotgun (WGS) entry which is preliminary data.</text>
</comment>
<comment type="subcellular location">
    <subcellularLocation>
        <location evidence="1">Membrane</location>
        <topology evidence="1">Multi-pass membrane protein</topology>
    </subcellularLocation>
</comment>
<feature type="transmembrane region" description="Helical" evidence="6">
    <location>
        <begin position="97"/>
        <end position="117"/>
    </location>
</feature>
<evidence type="ECO:0000256" key="6">
    <source>
        <dbReference type="SAM" id="Phobius"/>
    </source>
</evidence>